<protein>
    <submittedName>
        <fullName evidence="2">Uncharacterized protein</fullName>
    </submittedName>
</protein>
<dbReference type="Proteomes" id="UP001497522">
    <property type="component" value="Chromosome 7"/>
</dbReference>
<accession>A0ABP1BVJ1</accession>
<name>A0ABP1BVJ1_9BRYO</name>
<feature type="region of interest" description="Disordered" evidence="1">
    <location>
        <begin position="1"/>
        <end position="67"/>
    </location>
</feature>
<gene>
    <name evidence="2" type="ORF">CSSPJE1EN2_LOCUS21849</name>
</gene>
<reference evidence="2" key="1">
    <citation type="submission" date="2024-03" db="EMBL/GenBank/DDBJ databases">
        <authorList>
            <consortium name="ELIXIR-Norway"/>
            <consortium name="Elixir Norway"/>
        </authorList>
    </citation>
    <scope>NUCLEOTIDE SEQUENCE</scope>
</reference>
<proteinExistence type="predicted"/>
<organism evidence="2 3">
    <name type="scientific">Sphagnum jensenii</name>
    <dbReference type="NCBI Taxonomy" id="128206"/>
    <lineage>
        <taxon>Eukaryota</taxon>
        <taxon>Viridiplantae</taxon>
        <taxon>Streptophyta</taxon>
        <taxon>Embryophyta</taxon>
        <taxon>Bryophyta</taxon>
        <taxon>Sphagnophytina</taxon>
        <taxon>Sphagnopsida</taxon>
        <taxon>Sphagnales</taxon>
        <taxon>Sphagnaceae</taxon>
        <taxon>Sphagnum</taxon>
    </lineage>
</organism>
<sequence length="67" mass="7598">MLEEKNQNKKKKKINNNNKKAEQKRQQVHRSKGDDHGTVLGNLERSCSTTNSSDGIMAISNTSENFH</sequence>
<evidence type="ECO:0000313" key="2">
    <source>
        <dbReference type="EMBL" id="CAK9880450.1"/>
    </source>
</evidence>
<evidence type="ECO:0000256" key="1">
    <source>
        <dbReference type="SAM" id="MobiDB-lite"/>
    </source>
</evidence>
<keyword evidence="3" id="KW-1185">Reference proteome</keyword>
<feature type="compositionally biased region" description="Basic and acidic residues" evidence="1">
    <location>
        <begin position="19"/>
        <end position="37"/>
    </location>
</feature>
<dbReference type="EMBL" id="OZ023708">
    <property type="protein sequence ID" value="CAK9880450.1"/>
    <property type="molecule type" value="Genomic_DNA"/>
</dbReference>
<evidence type="ECO:0000313" key="3">
    <source>
        <dbReference type="Proteomes" id="UP001497522"/>
    </source>
</evidence>
<feature type="compositionally biased region" description="Polar residues" evidence="1">
    <location>
        <begin position="45"/>
        <end position="67"/>
    </location>
</feature>